<dbReference type="GO" id="GO:0003700">
    <property type="term" value="F:DNA-binding transcription factor activity"/>
    <property type="evidence" value="ECO:0007669"/>
    <property type="project" value="InterPro"/>
</dbReference>
<dbReference type="Gene3D" id="1.10.10.10">
    <property type="entry name" value="Winged helix-like DNA-binding domain superfamily/Winged helix DNA-binding domain"/>
    <property type="match status" value="1"/>
</dbReference>
<dbReference type="SMART" id="SM00345">
    <property type="entry name" value="HTH_GNTR"/>
    <property type="match status" value="1"/>
</dbReference>
<name>A0A158HN56_CABCO</name>
<dbReference type="AlphaFoldDB" id="A0A158HN56"/>
<dbReference type="InterPro" id="IPR036388">
    <property type="entry name" value="WH-like_DNA-bd_sf"/>
</dbReference>
<keyword evidence="3" id="KW-0804">Transcription</keyword>
<protein>
    <submittedName>
        <fullName evidence="5">GntR family transcriptional regulator</fullName>
    </submittedName>
</protein>
<dbReference type="GO" id="GO:0003677">
    <property type="term" value="F:DNA binding"/>
    <property type="evidence" value="ECO:0007669"/>
    <property type="project" value="UniProtKB-KW"/>
</dbReference>
<dbReference type="InterPro" id="IPR000524">
    <property type="entry name" value="Tscrpt_reg_HTH_GntR"/>
</dbReference>
<sequence>MFGSATDEGWKGEMAKETVADIQGAKETGTARVYVTLRNEILTMKLAPGTHLDEQGVAERFGVSRSPVREALVRLSAEGLVNILPNRGNVVAPMDFGRVPEFLDALDLLQRVTTRLAALHRTDDDIQTIRIAAKTYEKAAAASIKKRNSLEMIEKNYEFHMAVARAGKNVYFADIYRRLLEEGRRMLNLHFQFQTLANMSSEQMASDHTDMVAAIEAGDADWAEATAHQHAVQFKGRFMQFLDRNLTAQMPVNYPASKSA</sequence>
<dbReference type="Pfam" id="PF07729">
    <property type="entry name" value="FCD"/>
    <property type="match status" value="1"/>
</dbReference>
<evidence type="ECO:0000259" key="4">
    <source>
        <dbReference type="PROSITE" id="PS50949"/>
    </source>
</evidence>
<dbReference type="SUPFAM" id="SSF48008">
    <property type="entry name" value="GntR ligand-binding domain-like"/>
    <property type="match status" value="1"/>
</dbReference>
<reference evidence="6" key="1">
    <citation type="submission" date="2016-01" db="EMBL/GenBank/DDBJ databases">
        <authorList>
            <person name="Peeters C."/>
        </authorList>
    </citation>
    <scope>NUCLEOTIDE SEQUENCE [LARGE SCALE GENOMIC DNA]</scope>
</reference>
<gene>
    <name evidence="5" type="ORF">AWB70_03526</name>
</gene>
<dbReference type="InterPro" id="IPR036390">
    <property type="entry name" value="WH_DNA-bd_sf"/>
</dbReference>
<proteinExistence type="predicted"/>
<dbReference type="SUPFAM" id="SSF46785">
    <property type="entry name" value="Winged helix' DNA-binding domain"/>
    <property type="match status" value="1"/>
</dbReference>
<feature type="domain" description="HTH gntR-type" evidence="4">
    <location>
        <begin position="27"/>
        <end position="94"/>
    </location>
</feature>
<keyword evidence="2" id="KW-0238">DNA-binding</keyword>
<dbReference type="PRINTS" id="PR00035">
    <property type="entry name" value="HTHGNTR"/>
</dbReference>
<evidence type="ECO:0000313" key="6">
    <source>
        <dbReference type="Proteomes" id="UP000054740"/>
    </source>
</evidence>
<dbReference type="Gene3D" id="1.20.120.530">
    <property type="entry name" value="GntR ligand-binding domain-like"/>
    <property type="match status" value="1"/>
</dbReference>
<dbReference type="InterPro" id="IPR008920">
    <property type="entry name" value="TF_FadR/GntR_C"/>
</dbReference>
<accession>A0A158HN56</accession>
<dbReference type="InterPro" id="IPR011711">
    <property type="entry name" value="GntR_C"/>
</dbReference>
<dbReference type="CDD" id="cd07377">
    <property type="entry name" value="WHTH_GntR"/>
    <property type="match status" value="1"/>
</dbReference>
<evidence type="ECO:0000256" key="1">
    <source>
        <dbReference type="ARBA" id="ARBA00023015"/>
    </source>
</evidence>
<dbReference type="PANTHER" id="PTHR43537:SF45">
    <property type="entry name" value="GNTR FAMILY REGULATORY PROTEIN"/>
    <property type="match status" value="1"/>
</dbReference>
<evidence type="ECO:0000313" key="5">
    <source>
        <dbReference type="EMBL" id="SAL45371.1"/>
    </source>
</evidence>
<organism evidence="5 6">
    <name type="scientific">Caballeronia cordobensis</name>
    <name type="common">Burkholderia cordobensis</name>
    <dbReference type="NCBI Taxonomy" id="1353886"/>
    <lineage>
        <taxon>Bacteria</taxon>
        <taxon>Pseudomonadati</taxon>
        <taxon>Pseudomonadota</taxon>
        <taxon>Betaproteobacteria</taxon>
        <taxon>Burkholderiales</taxon>
        <taxon>Burkholderiaceae</taxon>
        <taxon>Caballeronia</taxon>
    </lineage>
</organism>
<dbReference type="PANTHER" id="PTHR43537">
    <property type="entry name" value="TRANSCRIPTIONAL REGULATOR, GNTR FAMILY"/>
    <property type="match status" value="1"/>
</dbReference>
<evidence type="ECO:0000256" key="3">
    <source>
        <dbReference type="ARBA" id="ARBA00023163"/>
    </source>
</evidence>
<keyword evidence="1" id="KW-0805">Transcription regulation</keyword>
<evidence type="ECO:0000256" key="2">
    <source>
        <dbReference type="ARBA" id="ARBA00023125"/>
    </source>
</evidence>
<dbReference type="Pfam" id="PF00392">
    <property type="entry name" value="GntR"/>
    <property type="match status" value="1"/>
</dbReference>
<dbReference type="EMBL" id="FCNY02000008">
    <property type="protein sequence ID" value="SAL45371.1"/>
    <property type="molecule type" value="Genomic_DNA"/>
</dbReference>
<dbReference type="Proteomes" id="UP000054740">
    <property type="component" value="Unassembled WGS sequence"/>
</dbReference>
<dbReference type="PROSITE" id="PS50949">
    <property type="entry name" value="HTH_GNTR"/>
    <property type="match status" value="1"/>
</dbReference>
<keyword evidence="6" id="KW-1185">Reference proteome</keyword>
<dbReference type="SMART" id="SM00895">
    <property type="entry name" value="FCD"/>
    <property type="match status" value="1"/>
</dbReference>